<dbReference type="VEuPathDB" id="PiroplasmaDB:BOVATA_024260"/>
<evidence type="ECO:0000313" key="3">
    <source>
        <dbReference type="Proteomes" id="UP000236319"/>
    </source>
</evidence>
<gene>
    <name evidence="2" type="ORF">BOVATA_024260</name>
</gene>
<accession>A0A2H6KD64</accession>
<name>A0A2H6KD64_9APIC</name>
<dbReference type="Proteomes" id="UP000236319">
    <property type="component" value="Unassembled WGS sequence"/>
</dbReference>
<dbReference type="EMBL" id="BDSA01000002">
    <property type="protein sequence ID" value="GBE60933.1"/>
    <property type="molecule type" value="Genomic_DNA"/>
</dbReference>
<feature type="compositionally biased region" description="Basic and acidic residues" evidence="1">
    <location>
        <begin position="10"/>
        <end position="25"/>
    </location>
</feature>
<evidence type="ECO:0000256" key="1">
    <source>
        <dbReference type="SAM" id="MobiDB-lite"/>
    </source>
</evidence>
<dbReference type="RefSeq" id="XP_028867176.1">
    <property type="nucleotide sequence ID" value="XM_029011343.1"/>
</dbReference>
<sequence length="172" mass="18976">MSSKNPGRSAKKDVDTNAAETKSEDSADGFIEVMARSLQELKLAPSPAPRKVLQIFEQNSAKLPDRCDYCGAEGADSTVPEVSFNLQKRTATLLGRKGACMRCYQILNLRQLNNHIASAAMRHRGEFDGVYEHFLEVNQIKDRNAVELQGAVSIANSLQVIYSEIEWACVDG</sequence>
<keyword evidence="3" id="KW-1185">Reference proteome</keyword>
<evidence type="ECO:0000313" key="2">
    <source>
        <dbReference type="EMBL" id="GBE60933.1"/>
    </source>
</evidence>
<reference evidence="2 3" key="1">
    <citation type="journal article" date="2017" name="BMC Genomics">
        <title>Whole-genome assembly of Babesia ovata and comparative genomics between closely related pathogens.</title>
        <authorList>
            <person name="Yamagishi J."/>
            <person name="Asada M."/>
            <person name="Hakimi H."/>
            <person name="Tanaka T.Q."/>
            <person name="Sugimoto C."/>
            <person name="Kawazu S."/>
        </authorList>
    </citation>
    <scope>NUCLEOTIDE SEQUENCE [LARGE SCALE GENOMIC DNA]</scope>
    <source>
        <strain evidence="2 3">Miyake</strain>
    </source>
</reference>
<organism evidence="2 3">
    <name type="scientific">Babesia ovata</name>
    <dbReference type="NCBI Taxonomy" id="189622"/>
    <lineage>
        <taxon>Eukaryota</taxon>
        <taxon>Sar</taxon>
        <taxon>Alveolata</taxon>
        <taxon>Apicomplexa</taxon>
        <taxon>Aconoidasida</taxon>
        <taxon>Piroplasmida</taxon>
        <taxon>Babesiidae</taxon>
        <taxon>Babesia</taxon>
    </lineage>
</organism>
<feature type="region of interest" description="Disordered" evidence="1">
    <location>
        <begin position="1"/>
        <end position="26"/>
    </location>
</feature>
<protein>
    <submittedName>
        <fullName evidence="2">Uncharacterized protein</fullName>
    </submittedName>
</protein>
<comment type="caution">
    <text evidence="2">The sequence shown here is derived from an EMBL/GenBank/DDBJ whole genome shotgun (WGS) entry which is preliminary data.</text>
</comment>
<dbReference type="OrthoDB" id="361973at2759"/>
<proteinExistence type="predicted"/>
<dbReference type="AlphaFoldDB" id="A0A2H6KD64"/>
<dbReference type="GeneID" id="39874703"/>